<dbReference type="InterPro" id="IPR035965">
    <property type="entry name" value="PAS-like_dom_sf"/>
</dbReference>
<dbReference type="PANTHER" id="PTHR47429">
    <property type="entry name" value="PROTEIN TWIN LOV 1"/>
    <property type="match status" value="1"/>
</dbReference>
<dbReference type="Proteomes" id="UP000070444">
    <property type="component" value="Unassembled WGS sequence"/>
</dbReference>
<keyword evidence="1" id="KW-0285">Flavoprotein</keyword>
<dbReference type="OrthoDB" id="447251at2759"/>
<dbReference type="PANTHER" id="PTHR47429:SF7">
    <property type="entry name" value="GATA-FACTOR"/>
    <property type="match status" value="1"/>
</dbReference>
<dbReference type="EMBL" id="KQ964524">
    <property type="protein sequence ID" value="KXN69769.1"/>
    <property type="molecule type" value="Genomic_DNA"/>
</dbReference>
<reference evidence="6 7" key="1">
    <citation type="journal article" date="2015" name="Genome Biol. Evol.">
        <title>Phylogenomic analyses indicate that early fungi evolved digesting cell walls of algal ancestors of land plants.</title>
        <authorList>
            <person name="Chang Y."/>
            <person name="Wang S."/>
            <person name="Sekimoto S."/>
            <person name="Aerts A.L."/>
            <person name="Choi C."/>
            <person name="Clum A."/>
            <person name="LaButti K.M."/>
            <person name="Lindquist E.A."/>
            <person name="Yee Ngan C."/>
            <person name="Ohm R.A."/>
            <person name="Salamov A.A."/>
            <person name="Grigoriev I.V."/>
            <person name="Spatafora J.W."/>
            <person name="Berbee M.L."/>
        </authorList>
    </citation>
    <scope>NUCLEOTIDE SEQUENCE [LARGE SCALE GENOMIC DNA]</scope>
    <source>
        <strain evidence="6 7">NRRL 28638</strain>
    </source>
</reference>
<proteinExistence type="predicted"/>
<evidence type="ECO:0000256" key="3">
    <source>
        <dbReference type="ARBA" id="ARBA00022991"/>
    </source>
</evidence>
<protein>
    <recommendedName>
        <fullName evidence="5">PAS domain-containing protein</fullName>
    </recommendedName>
</protein>
<name>A0A137P4A0_CONC2</name>
<dbReference type="CDD" id="cd00130">
    <property type="entry name" value="PAS"/>
    <property type="match status" value="2"/>
</dbReference>
<dbReference type="GO" id="GO:0005634">
    <property type="term" value="C:nucleus"/>
    <property type="evidence" value="ECO:0007669"/>
    <property type="project" value="TreeGrafter"/>
</dbReference>
<keyword evidence="3" id="KW-0157">Chromophore</keyword>
<sequence length="633" mass="71188">MDSNYNFNQFSSTNNDNNNTIIELNDHNLIPLNDPLVQAPPFPTGTQPAPIPPNPSLYSSSGLDVINLICKVINRPNPKLQLGPIDLSCSFVISSATLPDNPILYCSPSFEQLTGYSSSEILGKNCRFLQSPEGYVTRGSRRKYCDDKKVFKLKTIIQKSGEGQVEILNYKKNRQPFRNLITIISIGEGGHWESTSDKILYGDKEEKVQYYFGFQVDIVEQPNAILQTMKDGSYCVNYTMLTVPNYLFSGVSEMMSNVSPNVSTIDAHPHLSNSKQAMDLYQNLSGSSESNGSASKSSEKWIEKLLLTSSSLIQVITSKGVFVYTSNKCKEWLNYDSTDIVGYSLNDFIHPTDLIPVMREVKECELDSICLSFRMKHKDKGYIWMESVGKAFWDPPLPLVSNLGTSSNNDSSSSKTVVNPPPNNGNSSSGSKPTKYIVLSGRILPTFHLPRKTLKSLGTTLSETDFWLKLSLDGVILFGDDNSKKTLKILDPLDFIGKSVYNFLPNNQIPKVAEAFKTVFFNSEPLKIRNEFMPDSQVSGAQNNNSLGEFISVIYPGTTMDSDKHPSFLLLQSRLLNNSTQPPIPNWIFNLIDENEDLFKEFGINSRNHWEYSFHQLKKENQWLQSQIDNYKK</sequence>
<dbReference type="NCBIfam" id="TIGR00229">
    <property type="entry name" value="sensory_box"/>
    <property type="match status" value="1"/>
</dbReference>
<gene>
    <name evidence="6" type="ORF">CONCODRAFT_18107</name>
</gene>
<dbReference type="Gene3D" id="3.30.450.20">
    <property type="entry name" value="PAS domain"/>
    <property type="match status" value="2"/>
</dbReference>
<dbReference type="InterPro" id="IPR000014">
    <property type="entry name" value="PAS"/>
</dbReference>
<evidence type="ECO:0000256" key="4">
    <source>
        <dbReference type="SAM" id="MobiDB-lite"/>
    </source>
</evidence>
<dbReference type="STRING" id="796925.A0A137P4A0"/>
<keyword evidence="7" id="KW-1185">Reference proteome</keyword>
<feature type="domain" description="PAS" evidence="5">
    <location>
        <begin position="100"/>
        <end position="125"/>
    </location>
</feature>
<accession>A0A137P4A0</accession>
<dbReference type="InterPro" id="IPR013655">
    <property type="entry name" value="PAS_fold_3"/>
</dbReference>
<keyword evidence="2" id="KW-0288">FMN</keyword>
<evidence type="ECO:0000256" key="1">
    <source>
        <dbReference type="ARBA" id="ARBA00022630"/>
    </source>
</evidence>
<evidence type="ECO:0000259" key="5">
    <source>
        <dbReference type="PROSITE" id="PS50112"/>
    </source>
</evidence>
<dbReference type="SUPFAM" id="SSF55785">
    <property type="entry name" value="PYP-like sensor domain (PAS domain)"/>
    <property type="match status" value="3"/>
</dbReference>
<feature type="region of interest" description="Disordered" evidence="4">
    <location>
        <begin position="404"/>
        <end position="433"/>
    </location>
</feature>
<evidence type="ECO:0000256" key="2">
    <source>
        <dbReference type="ARBA" id="ARBA00022643"/>
    </source>
</evidence>
<dbReference type="PROSITE" id="PS50112">
    <property type="entry name" value="PAS"/>
    <property type="match status" value="2"/>
</dbReference>
<dbReference type="Pfam" id="PF13426">
    <property type="entry name" value="PAS_9"/>
    <property type="match status" value="1"/>
</dbReference>
<dbReference type="Pfam" id="PF08447">
    <property type="entry name" value="PAS_3"/>
    <property type="match status" value="1"/>
</dbReference>
<organism evidence="6 7">
    <name type="scientific">Conidiobolus coronatus (strain ATCC 28846 / CBS 209.66 / NRRL 28638)</name>
    <name type="common">Delacroixia coronata</name>
    <dbReference type="NCBI Taxonomy" id="796925"/>
    <lineage>
        <taxon>Eukaryota</taxon>
        <taxon>Fungi</taxon>
        <taxon>Fungi incertae sedis</taxon>
        <taxon>Zoopagomycota</taxon>
        <taxon>Entomophthoromycotina</taxon>
        <taxon>Entomophthoromycetes</taxon>
        <taxon>Entomophthorales</taxon>
        <taxon>Ancylistaceae</taxon>
        <taxon>Conidiobolus</taxon>
    </lineage>
</organism>
<feature type="domain" description="PAS" evidence="5">
    <location>
        <begin position="298"/>
        <end position="353"/>
    </location>
</feature>
<dbReference type="SMART" id="SM00091">
    <property type="entry name" value="PAS"/>
    <property type="match status" value="3"/>
</dbReference>
<evidence type="ECO:0000313" key="7">
    <source>
        <dbReference type="Proteomes" id="UP000070444"/>
    </source>
</evidence>
<evidence type="ECO:0000313" key="6">
    <source>
        <dbReference type="EMBL" id="KXN69769.1"/>
    </source>
</evidence>
<dbReference type="AlphaFoldDB" id="A0A137P4A0"/>